<dbReference type="SFLD" id="SFLDG01129">
    <property type="entry name" value="C1.5:_HAD__Beta-PGM__Phosphata"/>
    <property type="match status" value="1"/>
</dbReference>
<evidence type="ECO:0000313" key="1">
    <source>
        <dbReference type="EMBL" id="SDK28327.1"/>
    </source>
</evidence>
<dbReference type="InterPro" id="IPR036412">
    <property type="entry name" value="HAD-like_sf"/>
</dbReference>
<organism evidence="1 2">
    <name type="scientific">Actinopolyspora mzabensis</name>
    <dbReference type="NCBI Taxonomy" id="995066"/>
    <lineage>
        <taxon>Bacteria</taxon>
        <taxon>Bacillati</taxon>
        <taxon>Actinomycetota</taxon>
        <taxon>Actinomycetes</taxon>
        <taxon>Actinopolysporales</taxon>
        <taxon>Actinopolysporaceae</taxon>
        <taxon>Actinopolyspora</taxon>
    </lineage>
</organism>
<dbReference type="InterPro" id="IPR023214">
    <property type="entry name" value="HAD_sf"/>
</dbReference>
<gene>
    <name evidence="1" type="ORF">SAMN04487820_106130</name>
</gene>
<dbReference type="InterPro" id="IPR023198">
    <property type="entry name" value="PGP-like_dom2"/>
</dbReference>
<dbReference type="PANTHER" id="PTHR18901">
    <property type="entry name" value="2-DEOXYGLUCOSE-6-PHOSPHATE PHOSPHATASE 2"/>
    <property type="match status" value="1"/>
</dbReference>
<evidence type="ECO:0000313" key="2">
    <source>
        <dbReference type="Proteomes" id="UP000199213"/>
    </source>
</evidence>
<protein>
    <submittedName>
        <fullName evidence="1">Haloacid dehalogenase superfamily, subfamily IA, variant 3 with third motif having DD or ED</fullName>
    </submittedName>
</protein>
<dbReference type="CDD" id="cd07505">
    <property type="entry name" value="HAD_BPGM-like"/>
    <property type="match status" value="1"/>
</dbReference>
<dbReference type="EMBL" id="FNFM01000006">
    <property type="protein sequence ID" value="SDK28327.1"/>
    <property type="molecule type" value="Genomic_DNA"/>
</dbReference>
<dbReference type="AlphaFoldDB" id="A0A1G9AM00"/>
<dbReference type="SUPFAM" id="SSF56784">
    <property type="entry name" value="HAD-like"/>
    <property type="match status" value="1"/>
</dbReference>
<sequence>MTVSQVTEPRSTGPLRAVVFDMDGVLVESEHLWERMWSRYAARHGHEWSAEDTSTVQGMSSPEWSAYLGRVCGTPEPASETERAVVDDMIAALEDGEIELLDGAREMVTEVSAMVPIALASSAARPLIDAVLQRHGLAEHFTATVSSAEVARGKPSPDVYTEAARRLGFTGAECAGVEDSSNGIRAAHAAGMSVVAIPNTGYPPKPDAIASATVVADSLDHVRKTLLSMLSDPVTESEGA</sequence>
<dbReference type="OrthoDB" id="9812856at2"/>
<keyword evidence="2" id="KW-1185">Reference proteome</keyword>
<dbReference type="RefSeq" id="WP_092628062.1">
    <property type="nucleotide sequence ID" value="NZ_FNFM01000006.1"/>
</dbReference>
<dbReference type="Proteomes" id="UP000199213">
    <property type="component" value="Unassembled WGS sequence"/>
</dbReference>
<accession>A0A1G9AM00</accession>
<dbReference type="Pfam" id="PF00702">
    <property type="entry name" value="Hydrolase"/>
    <property type="match status" value="1"/>
</dbReference>
<dbReference type="Gene3D" id="3.40.50.1000">
    <property type="entry name" value="HAD superfamily/HAD-like"/>
    <property type="match status" value="1"/>
</dbReference>
<dbReference type="NCBIfam" id="TIGR01509">
    <property type="entry name" value="HAD-SF-IA-v3"/>
    <property type="match status" value="1"/>
</dbReference>
<dbReference type="SFLD" id="SFLDG01135">
    <property type="entry name" value="C1.5.6:_HAD__Beta-PGM__Phospha"/>
    <property type="match status" value="1"/>
</dbReference>
<dbReference type="Gene3D" id="1.10.150.240">
    <property type="entry name" value="Putative phosphatase, domain 2"/>
    <property type="match status" value="1"/>
</dbReference>
<name>A0A1G9AM00_ACTMZ</name>
<proteinExistence type="predicted"/>
<dbReference type="PRINTS" id="PR00413">
    <property type="entry name" value="HADHALOGNASE"/>
</dbReference>
<dbReference type="SFLD" id="SFLDS00003">
    <property type="entry name" value="Haloacid_Dehalogenase"/>
    <property type="match status" value="1"/>
</dbReference>
<dbReference type="PANTHER" id="PTHR18901:SF38">
    <property type="entry name" value="PSEUDOURIDINE-5'-PHOSPHATASE"/>
    <property type="match status" value="1"/>
</dbReference>
<dbReference type="InterPro" id="IPR006439">
    <property type="entry name" value="HAD-SF_hydro_IA"/>
</dbReference>
<reference evidence="2" key="1">
    <citation type="submission" date="2016-10" db="EMBL/GenBank/DDBJ databases">
        <authorList>
            <person name="Varghese N."/>
            <person name="Submissions S."/>
        </authorList>
    </citation>
    <scope>NUCLEOTIDE SEQUENCE [LARGE SCALE GENOMIC DNA]</scope>
    <source>
        <strain evidence="2">DSM 45460</strain>
    </source>
</reference>